<keyword evidence="1" id="KW-0812">Transmembrane</keyword>
<dbReference type="Proteomes" id="UP000192315">
    <property type="component" value="Unassembled WGS sequence"/>
</dbReference>
<feature type="transmembrane region" description="Helical" evidence="1">
    <location>
        <begin position="7"/>
        <end position="28"/>
    </location>
</feature>
<gene>
    <name evidence="2" type="ORF">SAMN02745355_0640</name>
</gene>
<feature type="transmembrane region" description="Helical" evidence="1">
    <location>
        <begin position="162"/>
        <end position="179"/>
    </location>
</feature>
<feature type="transmembrane region" description="Helical" evidence="1">
    <location>
        <begin position="76"/>
        <end position="93"/>
    </location>
</feature>
<dbReference type="EMBL" id="FWYE01000001">
    <property type="protein sequence ID" value="SMD30745.1"/>
    <property type="molecule type" value="Genomic_DNA"/>
</dbReference>
<feature type="transmembrane region" description="Helical" evidence="1">
    <location>
        <begin position="48"/>
        <end position="69"/>
    </location>
</feature>
<keyword evidence="1" id="KW-0472">Membrane</keyword>
<keyword evidence="1" id="KW-1133">Transmembrane helix</keyword>
<evidence type="ECO:0000313" key="2">
    <source>
        <dbReference type="EMBL" id="SMD30745.1"/>
    </source>
</evidence>
<organism evidence="2 3">
    <name type="scientific">Picrophilus torridus (strain ATCC 700027 / DSM 9790 / JCM 10055 / NBRC 100828 / KAW 2/3)</name>
    <dbReference type="NCBI Taxonomy" id="1122961"/>
    <lineage>
        <taxon>Archaea</taxon>
        <taxon>Methanobacteriati</taxon>
        <taxon>Thermoplasmatota</taxon>
        <taxon>Thermoplasmata</taxon>
        <taxon>Thermoplasmatales</taxon>
        <taxon>Picrophilaceae</taxon>
        <taxon>Picrophilus</taxon>
    </lineage>
</organism>
<protein>
    <submittedName>
        <fullName evidence="2">Hypothetical membrane protein</fullName>
    </submittedName>
</protein>
<dbReference type="InterPro" id="IPR009339">
    <property type="entry name" value="DUF998"/>
</dbReference>
<dbReference type="RefSeq" id="WP_084272608.1">
    <property type="nucleotide sequence ID" value="NZ_FWYE01000001.1"/>
</dbReference>
<evidence type="ECO:0000313" key="3">
    <source>
        <dbReference type="Proteomes" id="UP000192315"/>
    </source>
</evidence>
<dbReference type="AlphaFoldDB" id="A0A8G2L7A1"/>
<dbReference type="Pfam" id="PF06197">
    <property type="entry name" value="DUF998"/>
    <property type="match status" value="1"/>
</dbReference>
<reference evidence="2 3" key="1">
    <citation type="submission" date="2017-04" db="EMBL/GenBank/DDBJ databases">
        <authorList>
            <person name="Varghese N."/>
            <person name="Submissions S."/>
        </authorList>
    </citation>
    <scope>NUCLEOTIDE SEQUENCE [LARGE SCALE GENOMIC DNA]</scope>
    <source>
        <strain evidence="2 3">DSM 9789</strain>
    </source>
</reference>
<feature type="transmembrane region" description="Helical" evidence="1">
    <location>
        <begin position="131"/>
        <end position="150"/>
    </location>
</feature>
<accession>A0A8G2L7A1</accession>
<keyword evidence="3" id="KW-1185">Reference proteome</keyword>
<feature type="transmembrane region" description="Helical" evidence="1">
    <location>
        <begin position="99"/>
        <end position="119"/>
    </location>
</feature>
<evidence type="ECO:0000256" key="1">
    <source>
        <dbReference type="SAM" id="Phobius"/>
    </source>
</evidence>
<name>A0A8G2L7A1_PICTO</name>
<comment type="caution">
    <text evidence="2">The sequence shown here is derived from an EMBL/GenBank/DDBJ whole genome shotgun (WGS) entry which is preliminary data.</text>
</comment>
<proteinExistence type="predicted"/>
<sequence>MNNEKISGLIIVTAVTEFFIFVNIAAFLDKGYSISNNSISHLGIDSMPYIFNASIIVLGILEMAAAFLLRRCSGAFTVLYIMGGIGSIGVGVFNEHFGYIHLSFAVLAFLFPSLLSYFAFLKYKNALSIEWSVLGTISIIALVLFGIKVYLGLGPGGMERMILIPLIAWSFQFGAFLYTKN</sequence>